<keyword evidence="3 6" id="KW-0812">Transmembrane</keyword>
<dbReference type="OrthoDB" id="7757085at2"/>
<accession>A0A553K5V7</accession>
<keyword evidence="4 6" id="KW-1133">Transmembrane helix</keyword>
<dbReference type="InterPro" id="IPR003339">
    <property type="entry name" value="ABC/ECF_trnsptr_transmembrane"/>
</dbReference>
<comment type="caution">
    <text evidence="7">The sequence shown here is derived from an EMBL/GenBank/DDBJ whole genome shotgun (WGS) entry which is preliminary data.</text>
</comment>
<evidence type="ECO:0000313" key="7">
    <source>
        <dbReference type="EMBL" id="TRY20093.1"/>
    </source>
</evidence>
<feature type="transmembrane region" description="Helical" evidence="6">
    <location>
        <begin position="87"/>
        <end position="109"/>
    </location>
</feature>
<keyword evidence="2" id="KW-1003">Cell membrane</keyword>
<feature type="transmembrane region" description="Helical" evidence="6">
    <location>
        <begin position="219"/>
        <end position="239"/>
    </location>
</feature>
<evidence type="ECO:0000256" key="2">
    <source>
        <dbReference type="ARBA" id="ARBA00022475"/>
    </source>
</evidence>
<name>A0A553K5V7_9ACTN</name>
<dbReference type="InterPro" id="IPR051611">
    <property type="entry name" value="ECF_transporter_component"/>
</dbReference>
<proteinExistence type="predicted"/>
<dbReference type="CDD" id="cd16914">
    <property type="entry name" value="EcfT"/>
    <property type="match status" value="1"/>
</dbReference>
<feature type="transmembrane region" description="Helical" evidence="6">
    <location>
        <begin position="20"/>
        <end position="52"/>
    </location>
</feature>
<keyword evidence="8" id="KW-1185">Reference proteome</keyword>
<dbReference type="GO" id="GO:0005886">
    <property type="term" value="C:plasma membrane"/>
    <property type="evidence" value="ECO:0007669"/>
    <property type="project" value="UniProtKB-ARBA"/>
</dbReference>
<evidence type="ECO:0000256" key="3">
    <source>
        <dbReference type="ARBA" id="ARBA00022692"/>
    </source>
</evidence>
<dbReference type="Pfam" id="PF02361">
    <property type="entry name" value="CbiQ"/>
    <property type="match status" value="1"/>
</dbReference>
<organism evidence="7 8">
    <name type="scientific">Tessaracoccus rhinocerotis</name>
    <dbReference type="NCBI Taxonomy" id="1689449"/>
    <lineage>
        <taxon>Bacteria</taxon>
        <taxon>Bacillati</taxon>
        <taxon>Actinomycetota</taxon>
        <taxon>Actinomycetes</taxon>
        <taxon>Propionibacteriales</taxon>
        <taxon>Propionibacteriaceae</taxon>
        <taxon>Tessaracoccus</taxon>
    </lineage>
</organism>
<dbReference type="PANTHER" id="PTHR34857">
    <property type="entry name" value="SLL0384 PROTEIN"/>
    <property type="match status" value="1"/>
</dbReference>
<evidence type="ECO:0000256" key="1">
    <source>
        <dbReference type="ARBA" id="ARBA00004141"/>
    </source>
</evidence>
<keyword evidence="5 6" id="KW-0472">Membrane</keyword>
<dbReference type="RefSeq" id="WP_143937177.1">
    <property type="nucleotide sequence ID" value="NZ_VKKG01000001.1"/>
</dbReference>
<reference evidence="7 8" key="1">
    <citation type="submission" date="2019-07" db="EMBL/GenBank/DDBJ databases">
        <authorList>
            <person name="Zhou L.-Y."/>
        </authorList>
    </citation>
    <scope>NUCLEOTIDE SEQUENCE [LARGE SCALE GENOMIC DNA]</scope>
    <source>
        <strain evidence="7 8">YIM 101269</strain>
    </source>
</reference>
<feature type="transmembrane region" description="Helical" evidence="6">
    <location>
        <begin position="59"/>
        <end position="81"/>
    </location>
</feature>
<protein>
    <submittedName>
        <fullName evidence="7">Energy-coupling factor transporter transmembrane protein EcfT</fullName>
    </submittedName>
</protein>
<evidence type="ECO:0000256" key="4">
    <source>
        <dbReference type="ARBA" id="ARBA00022989"/>
    </source>
</evidence>
<dbReference type="AlphaFoldDB" id="A0A553K5V7"/>
<dbReference type="EMBL" id="VKKG01000001">
    <property type="protein sequence ID" value="TRY20093.1"/>
    <property type="molecule type" value="Genomic_DNA"/>
</dbReference>
<evidence type="ECO:0000256" key="5">
    <source>
        <dbReference type="ARBA" id="ARBA00023136"/>
    </source>
</evidence>
<sequence>MTPTPVGGWLHLRNPTVKLVVVFVVSFVNLFLFDLRALGLLYAAAVVGVLACRAVSLRTLLLGHLPFLVFGIGLVAVNWMTRPENGLAIGAALALRGLVIGVLSIAFIATTPPRDLMVSLVQHARLSPRFAYPLLAGHRMLQTMPARWGTIRTAQAVRAPRGRNGRVRFGAKEFGQAAFALLVGSIRASEQIALALESRGLRAGPRTIHRPVPLTAPDWVLAVVAVCTFTALVALPGALS</sequence>
<comment type="subcellular location">
    <subcellularLocation>
        <location evidence="1">Membrane</location>
        <topology evidence="1">Multi-pass membrane protein</topology>
    </subcellularLocation>
</comment>
<dbReference type="PANTHER" id="PTHR34857:SF2">
    <property type="entry name" value="SLL0384 PROTEIN"/>
    <property type="match status" value="1"/>
</dbReference>
<evidence type="ECO:0000256" key="6">
    <source>
        <dbReference type="SAM" id="Phobius"/>
    </source>
</evidence>
<gene>
    <name evidence="7" type="ORF">FOJ82_04300</name>
</gene>
<dbReference type="Proteomes" id="UP000317638">
    <property type="component" value="Unassembled WGS sequence"/>
</dbReference>
<evidence type="ECO:0000313" key="8">
    <source>
        <dbReference type="Proteomes" id="UP000317638"/>
    </source>
</evidence>